<dbReference type="Proteomes" id="UP000293519">
    <property type="component" value="Unassembled WGS sequence"/>
</dbReference>
<accession>A0A4Q7LV67</accession>
<comment type="caution">
    <text evidence="1">The sequence shown here is derived from an EMBL/GenBank/DDBJ whole genome shotgun (WGS) entry which is preliminary data.</text>
</comment>
<protein>
    <submittedName>
        <fullName evidence="1">Uncharacterized protein</fullName>
    </submittedName>
</protein>
<sequence length="106" mass="12049">MAVRKKQRQQMVGDIPAELFSEEHAVWQSEEATRAWLAAWQIDTRTMRLHIGPANRYADCLDGWARANGYTVQFANGCQTVNYVRLHDAGVPYPKRCAIDELLGTL</sequence>
<name>A0A4Q7LV67_9MICO</name>
<reference evidence="1 2" key="1">
    <citation type="journal article" date="2015" name="Stand. Genomic Sci.">
        <title>Genomic Encyclopedia of Bacterial and Archaeal Type Strains, Phase III: the genomes of soil and plant-associated and newly described type strains.</title>
        <authorList>
            <person name="Whitman W.B."/>
            <person name="Woyke T."/>
            <person name="Klenk H.P."/>
            <person name="Zhou Y."/>
            <person name="Lilburn T.G."/>
            <person name="Beck B.J."/>
            <person name="De Vos P."/>
            <person name="Vandamme P."/>
            <person name="Eisen J.A."/>
            <person name="Garrity G."/>
            <person name="Hugenholtz P."/>
            <person name="Kyrpides N.C."/>
        </authorList>
    </citation>
    <scope>NUCLEOTIDE SEQUENCE [LARGE SCALE GENOMIC DNA]</scope>
    <source>
        <strain evidence="1 2">CV2</strain>
    </source>
</reference>
<evidence type="ECO:0000313" key="1">
    <source>
        <dbReference type="EMBL" id="RZS58976.1"/>
    </source>
</evidence>
<dbReference type="EMBL" id="SGWW01000001">
    <property type="protein sequence ID" value="RZS58976.1"/>
    <property type="molecule type" value="Genomic_DNA"/>
</dbReference>
<gene>
    <name evidence="1" type="ORF">EV141_0189</name>
</gene>
<organism evidence="1 2">
    <name type="scientific">Microcella putealis</name>
    <dbReference type="NCBI Taxonomy" id="337005"/>
    <lineage>
        <taxon>Bacteria</taxon>
        <taxon>Bacillati</taxon>
        <taxon>Actinomycetota</taxon>
        <taxon>Actinomycetes</taxon>
        <taxon>Micrococcales</taxon>
        <taxon>Microbacteriaceae</taxon>
        <taxon>Microcella</taxon>
    </lineage>
</organism>
<proteinExistence type="predicted"/>
<dbReference type="AlphaFoldDB" id="A0A4Q7LV67"/>
<keyword evidence="2" id="KW-1185">Reference proteome</keyword>
<evidence type="ECO:0000313" key="2">
    <source>
        <dbReference type="Proteomes" id="UP000293519"/>
    </source>
</evidence>
<dbReference type="RefSeq" id="WP_130484109.1">
    <property type="nucleotide sequence ID" value="NZ_SGWW01000001.1"/>
</dbReference>